<organism evidence="3 4">
    <name type="scientific">Geotrichum candidum</name>
    <name type="common">Oospora lactis</name>
    <name type="synonym">Dipodascus geotrichum</name>
    <dbReference type="NCBI Taxonomy" id="1173061"/>
    <lineage>
        <taxon>Eukaryota</taxon>
        <taxon>Fungi</taxon>
        <taxon>Dikarya</taxon>
        <taxon>Ascomycota</taxon>
        <taxon>Saccharomycotina</taxon>
        <taxon>Dipodascomycetes</taxon>
        <taxon>Dipodascales</taxon>
        <taxon>Dipodascaceae</taxon>
        <taxon>Geotrichum</taxon>
    </lineage>
</organism>
<name>A0A0J9XHT6_GEOCN</name>
<dbReference type="EMBL" id="CCBN010000018">
    <property type="protein sequence ID" value="CDO56984.1"/>
    <property type="molecule type" value="Genomic_DNA"/>
</dbReference>
<sequence>MAATEEKVAIVEEADTFSKLLLSPEKTTYTKEEIEEYNRNIEKYIEAEVSKRVLAIEAKLAEKKSNLTEDESPVAEKTISLTSENDTKEEEKVEISSSGLPASDLPEASPVKETESKDVENAEVEDAAPVAPSAPVIKADEKNPNTIASTDFDDVADTPSKSVHKYLNKERDELSYLFEDVEREYQEIQSENDRLKEENDRLAFELDDSRNKLKIFEKLKQRSREKKLQA</sequence>
<dbReference type="Proteomes" id="UP000242525">
    <property type="component" value="Unassembled WGS sequence"/>
</dbReference>
<gene>
    <name evidence="3" type="ORF">BN980_GECA18s00505g</name>
</gene>
<feature type="compositionally biased region" description="Basic and acidic residues" evidence="2">
    <location>
        <begin position="85"/>
        <end position="94"/>
    </location>
</feature>
<feature type="region of interest" description="Disordered" evidence="2">
    <location>
        <begin position="61"/>
        <end position="159"/>
    </location>
</feature>
<proteinExistence type="predicted"/>
<accession>A0A0J9XHT6</accession>
<reference evidence="3" key="1">
    <citation type="submission" date="2014-03" db="EMBL/GenBank/DDBJ databases">
        <authorList>
            <person name="Casaregola S."/>
        </authorList>
    </citation>
    <scope>NUCLEOTIDE SEQUENCE [LARGE SCALE GENOMIC DNA]</scope>
    <source>
        <strain evidence="3">CLIB 918</strain>
    </source>
</reference>
<keyword evidence="1" id="KW-0175">Coiled coil</keyword>
<evidence type="ECO:0000256" key="1">
    <source>
        <dbReference type="SAM" id="Coils"/>
    </source>
</evidence>
<comment type="caution">
    <text evidence="3">The sequence shown here is derived from an EMBL/GenBank/DDBJ whole genome shotgun (WGS) entry which is preliminary data.</text>
</comment>
<feature type="compositionally biased region" description="Basic and acidic residues" evidence="2">
    <location>
        <begin position="110"/>
        <end position="120"/>
    </location>
</feature>
<protein>
    <submittedName>
        <fullName evidence="3">Uncharacterized protein</fullName>
    </submittedName>
</protein>
<evidence type="ECO:0000313" key="4">
    <source>
        <dbReference type="Proteomes" id="UP000242525"/>
    </source>
</evidence>
<evidence type="ECO:0000256" key="2">
    <source>
        <dbReference type="SAM" id="MobiDB-lite"/>
    </source>
</evidence>
<dbReference type="AlphaFoldDB" id="A0A0J9XHT6"/>
<feature type="coiled-coil region" evidence="1">
    <location>
        <begin position="171"/>
        <end position="226"/>
    </location>
</feature>
<evidence type="ECO:0000313" key="3">
    <source>
        <dbReference type="EMBL" id="CDO56984.1"/>
    </source>
</evidence>
<keyword evidence="4" id="KW-1185">Reference proteome</keyword>